<dbReference type="InterPro" id="IPR027039">
    <property type="entry name" value="Crtac1"/>
</dbReference>
<dbReference type="Pfam" id="PF13517">
    <property type="entry name" value="FG-GAP_3"/>
    <property type="match status" value="1"/>
</dbReference>
<organism evidence="2 3">
    <name type="scientific">Rhodopirellula maiorica SM1</name>
    <dbReference type="NCBI Taxonomy" id="1265738"/>
    <lineage>
        <taxon>Bacteria</taxon>
        <taxon>Pseudomonadati</taxon>
        <taxon>Planctomycetota</taxon>
        <taxon>Planctomycetia</taxon>
        <taxon>Pirellulales</taxon>
        <taxon>Pirellulaceae</taxon>
        <taxon>Novipirellula</taxon>
    </lineage>
</organism>
<name>M5RWU2_9BACT</name>
<dbReference type="Gene3D" id="1.25.40.10">
    <property type="entry name" value="Tetratricopeptide repeat domain"/>
    <property type="match status" value="2"/>
</dbReference>
<dbReference type="RefSeq" id="WP_008701135.1">
    <property type="nucleotide sequence ID" value="NZ_ANOG01000669.1"/>
</dbReference>
<dbReference type="InterPro" id="IPR028994">
    <property type="entry name" value="Integrin_alpha_N"/>
</dbReference>
<evidence type="ECO:0000313" key="3">
    <source>
        <dbReference type="Proteomes" id="UP000011991"/>
    </source>
</evidence>
<evidence type="ECO:0000313" key="2">
    <source>
        <dbReference type="EMBL" id="EMI18419.1"/>
    </source>
</evidence>
<dbReference type="SUPFAM" id="SSF69318">
    <property type="entry name" value="Integrin alpha N-terminal domain"/>
    <property type="match status" value="1"/>
</dbReference>
<dbReference type="Pfam" id="PF14559">
    <property type="entry name" value="TPR_19"/>
    <property type="match status" value="1"/>
</dbReference>
<dbReference type="SUPFAM" id="SSF48452">
    <property type="entry name" value="TPR-like"/>
    <property type="match status" value="2"/>
</dbReference>
<dbReference type="InterPro" id="IPR011990">
    <property type="entry name" value="TPR-like_helical_dom_sf"/>
</dbReference>
<keyword evidence="1" id="KW-0732">Signal</keyword>
<dbReference type="Gene3D" id="2.130.10.130">
    <property type="entry name" value="Integrin alpha, N-terminal"/>
    <property type="match status" value="1"/>
</dbReference>
<dbReference type="Proteomes" id="UP000011991">
    <property type="component" value="Unassembled WGS sequence"/>
</dbReference>
<sequence length="760" mass="83612">MAAMQFQGSVNIVWTCLFIAAMGTVGCDSYSPSDPPESVSSSSDNPFVEMQAAASRDDWQAALAYSNAALLQHPGDAEVMSEVARVAFFADKPDLAAALLRDACVAESFGNEGRCLQTVVAYIGVGKLYDGIELLEQAIASQPKHFELRRWLFDFYIGTEDRIAAFPHAKVLIQHRRFDVDLLVSLTSMPRRSFDWGPLDEMVARNPSDQRPWLGRAKKLFDQGQYDASVELLDRILDQHPDSANTIALKARVLAAASEFDTVKVLLGGETHEADRYPDYWIAMGDLARSTNLLTKASRAYWEATRIDANVTEAWSKLASVLRAASDTAELKSVDVDAVYHRSVQLNELDRLVQRFDQLHRTSAEQAIEIAESLRDLGRLWEAEAWAAVAISMQTTPNDRAVQTRQSIIAKMNKQTPWQQQRGQPGLRIDLSSFPAPIVSDIETTRDDVDLRERHASLSKFMQSKSPIQLRDEAKQRGVNFAGWTRRDPKTMHTKLHETLGCGAGVIDYDLDGWPDLYLLAAGGVPTQSNSDSNALMRNHQGDFMETTSAAGVDDTGFAQGVAVGDVNEDGFADLWVLNYGRNRLLINNGDGTFGDATDRISDHDDSRWSTSGAIADIDRDGISDAIVLHYCHGDNITTFDCTYETDGFERSCTPVVFPADQDLFYRGSETGELVNHTASWSATPQIAGRGLGIVVGSFDDKAGIDIYIANDQTENHFWSMLDSAGVTRLVETGITRGLASNDRSLAQGSMGIAVGDLNL</sequence>
<dbReference type="AlphaFoldDB" id="M5RWU2"/>
<protein>
    <submittedName>
        <fullName evidence="2">ASPIC/UnbV domain-containing protein</fullName>
    </submittedName>
</protein>
<dbReference type="InterPro" id="IPR013517">
    <property type="entry name" value="FG-GAP"/>
</dbReference>
<comment type="caution">
    <text evidence="2">The sequence shown here is derived from an EMBL/GenBank/DDBJ whole genome shotgun (WGS) entry which is preliminary data.</text>
</comment>
<dbReference type="OrthoDB" id="5287961at2"/>
<gene>
    <name evidence="2" type="ORF">RMSM_04648</name>
</gene>
<dbReference type="PANTHER" id="PTHR16026">
    <property type="entry name" value="CARTILAGE ACIDIC PROTEIN 1"/>
    <property type="match status" value="1"/>
</dbReference>
<keyword evidence="3" id="KW-1185">Reference proteome</keyword>
<proteinExistence type="predicted"/>
<accession>M5RWU2</accession>
<dbReference type="EMBL" id="ANOG01000669">
    <property type="protein sequence ID" value="EMI18419.1"/>
    <property type="molecule type" value="Genomic_DNA"/>
</dbReference>
<evidence type="ECO:0000256" key="1">
    <source>
        <dbReference type="ARBA" id="ARBA00022729"/>
    </source>
</evidence>
<dbReference type="PANTHER" id="PTHR16026:SF0">
    <property type="entry name" value="CARTILAGE ACIDIC PROTEIN 1"/>
    <property type="match status" value="1"/>
</dbReference>
<reference evidence="2 3" key="1">
    <citation type="journal article" date="2013" name="Mar. Genomics">
        <title>Expression of sulfatases in Rhodopirellula baltica and the diversity of sulfatases in the genus Rhodopirellula.</title>
        <authorList>
            <person name="Wegner C.E."/>
            <person name="Richter-Heitmann T."/>
            <person name="Klindworth A."/>
            <person name="Klockow C."/>
            <person name="Richter M."/>
            <person name="Achstetter T."/>
            <person name="Glockner F.O."/>
            <person name="Harder J."/>
        </authorList>
    </citation>
    <scope>NUCLEOTIDE SEQUENCE [LARGE SCALE GENOMIC DNA]</scope>
    <source>
        <strain evidence="2 3">SM1</strain>
    </source>
</reference>
<feature type="non-terminal residue" evidence="2">
    <location>
        <position position="760"/>
    </location>
</feature>